<sequence length="187" mass="21229">MLSCSDAAADNGGQQRDHYGERCALLREERRERGTVRAAEMDEWVRLCVICADATDAELAREDERRRATARPPTPRPPLYVYRFRAGTTDSVLPVRAPVLSRSARCGAAEDVEAVLLASWESENRDDMCEWEASERREMMQAVDWIVAAQHARELIARERACRKVLRGTTSLDWASYPAYESDKVHS</sequence>
<reference evidence="1 2" key="1">
    <citation type="journal article" date="2021" name="MBio">
        <title>A New Model Trypanosomatid, Novymonas esmeraldas: Genomic Perception of Its 'Candidatus Pandoraea novymonadis' Endosymbiont.</title>
        <authorList>
            <person name="Zakharova A."/>
            <person name="Saura A."/>
            <person name="Butenko A."/>
            <person name="Podesvova L."/>
            <person name="Warmusova S."/>
            <person name="Kostygov A.Y."/>
            <person name="Nenarokova A."/>
            <person name="Lukes J."/>
            <person name="Opperdoes F.R."/>
            <person name="Yurchenko V."/>
        </authorList>
    </citation>
    <scope>NUCLEOTIDE SEQUENCE [LARGE SCALE GENOMIC DNA]</scope>
    <source>
        <strain evidence="1 2">E262AT.01</strain>
    </source>
</reference>
<dbReference type="AlphaFoldDB" id="A0AAW0F3I9"/>
<keyword evidence="2" id="KW-1185">Reference proteome</keyword>
<evidence type="ECO:0000313" key="1">
    <source>
        <dbReference type="EMBL" id="KAK7200739.1"/>
    </source>
</evidence>
<dbReference type="EMBL" id="JAECZO010000008">
    <property type="protein sequence ID" value="KAK7200739.1"/>
    <property type="molecule type" value="Genomic_DNA"/>
</dbReference>
<proteinExistence type="predicted"/>
<comment type="caution">
    <text evidence="1">The sequence shown here is derived from an EMBL/GenBank/DDBJ whole genome shotgun (WGS) entry which is preliminary data.</text>
</comment>
<accession>A0AAW0F3I9</accession>
<organism evidence="1 2">
    <name type="scientific">Novymonas esmeraldas</name>
    <dbReference type="NCBI Taxonomy" id="1808958"/>
    <lineage>
        <taxon>Eukaryota</taxon>
        <taxon>Discoba</taxon>
        <taxon>Euglenozoa</taxon>
        <taxon>Kinetoplastea</taxon>
        <taxon>Metakinetoplastina</taxon>
        <taxon>Trypanosomatida</taxon>
        <taxon>Trypanosomatidae</taxon>
        <taxon>Novymonas</taxon>
    </lineage>
</organism>
<protein>
    <submittedName>
        <fullName evidence="1">Uncharacterized protein</fullName>
    </submittedName>
</protein>
<name>A0AAW0F3I9_9TRYP</name>
<evidence type="ECO:0000313" key="2">
    <source>
        <dbReference type="Proteomes" id="UP001430356"/>
    </source>
</evidence>
<gene>
    <name evidence="1" type="ORF">NESM_000131900</name>
</gene>
<dbReference type="Proteomes" id="UP001430356">
    <property type="component" value="Unassembled WGS sequence"/>
</dbReference>